<reference evidence="2" key="1">
    <citation type="submission" date="2019-03" db="EMBL/GenBank/DDBJ databases">
        <title>Weissella sp. 26KH-42 Genome sequencing.</title>
        <authorList>
            <person name="Heo J."/>
            <person name="Kim S.-J."/>
            <person name="Kim J.-S."/>
            <person name="Hong S.-B."/>
            <person name="Kwon S.-W."/>
        </authorList>
    </citation>
    <scope>NUCLEOTIDE SEQUENCE [LARGE SCALE GENOMIC DNA]</scope>
    <source>
        <strain evidence="2">26KH-42</strain>
    </source>
</reference>
<dbReference type="OrthoDB" id="1649074at2"/>
<proteinExistence type="predicted"/>
<evidence type="ECO:0000313" key="2">
    <source>
        <dbReference type="Proteomes" id="UP000292886"/>
    </source>
</evidence>
<dbReference type="Proteomes" id="UP000292886">
    <property type="component" value="Chromosome"/>
</dbReference>
<dbReference type="AlphaFoldDB" id="A0A4P6YWG7"/>
<dbReference type="Pfam" id="PF05256">
    <property type="entry name" value="UPF0223"/>
    <property type="match status" value="1"/>
</dbReference>
<dbReference type="NCBIfam" id="NF003353">
    <property type="entry name" value="PRK04387.1"/>
    <property type="match status" value="1"/>
</dbReference>
<dbReference type="PIRSF" id="PIRSF037260">
    <property type="entry name" value="UPF0223"/>
    <property type="match status" value="1"/>
</dbReference>
<organism evidence="1 2">
    <name type="scientific">Periweissella cryptocerci</name>
    <dbReference type="NCBI Taxonomy" id="2506420"/>
    <lineage>
        <taxon>Bacteria</taxon>
        <taxon>Bacillati</taxon>
        <taxon>Bacillota</taxon>
        <taxon>Bacilli</taxon>
        <taxon>Lactobacillales</taxon>
        <taxon>Lactobacillaceae</taxon>
        <taxon>Periweissella</taxon>
    </lineage>
</organism>
<dbReference type="KEGG" id="wei:EQG49_12275"/>
<dbReference type="SUPFAM" id="SSF158504">
    <property type="entry name" value="BH2638-like"/>
    <property type="match status" value="1"/>
</dbReference>
<dbReference type="InterPro" id="IPR023324">
    <property type="entry name" value="BH2638-like_sf"/>
</dbReference>
<dbReference type="RefSeq" id="WP_133364251.1">
    <property type="nucleotide sequence ID" value="NZ_CP037940.1"/>
</dbReference>
<dbReference type="InterPro" id="IPR007920">
    <property type="entry name" value="UPF0223"/>
</dbReference>
<accession>A0A4P6YWG7</accession>
<evidence type="ECO:0000313" key="1">
    <source>
        <dbReference type="EMBL" id="QBO37174.1"/>
    </source>
</evidence>
<gene>
    <name evidence="1" type="ORF">EQG49_12275</name>
</gene>
<dbReference type="EMBL" id="CP037940">
    <property type="protein sequence ID" value="QBO37174.1"/>
    <property type="molecule type" value="Genomic_DNA"/>
</dbReference>
<name>A0A4P6YWG7_9LACO</name>
<sequence>MSKENFSYPLDPSWSTADIVAVTGLFSAVADAYETGVDREHLLTSYKAFKEVVPMKFEEKQLDKDFEAESGYSIYRAIKAARDSARKQIKIQN</sequence>
<protein>
    <submittedName>
        <fullName evidence="1">UPF0223 family protein</fullName>
    </submittedName>
</protein>
<dbReference type="Gene3D" id="1.10.220.80">
    <property type="entry name" value="BH2638-like"/>
    <property type="match status" value="1"/>
</dbReference>
<keyword evidence="2" id="KW-1185">Reference proteome</keyword>